<proteinExistence type="predicted"/>
<feature type="domain" description="IF rod" evidence="4">
    <location>
        <begin position="1"/>
        <end position="355"/>
    </location>
</feature>
<reference evidence="5 6" key="1">
    <citation type="submission" date="2023-05" db="EMBL/GenBank/DDBJ databases">
        <title>B98-5 Cell Line De Novo Hybrid Assembly: An Optical Mapping Approach.</title>
        <authorList>
            <person name="Kananen K."/>
            <person name="Auerbach J.A."/>
            <person name="Kautto E."/>
            <person name="Blachly J.S."/>
        </authorList>
    </citation>
    <scope>NUCLEOTIDE SEQUENCE [LARGE SCALE GENOMIC DNA]</scope>
    <source>
        <strain evidence="5">B95-8</strain>
        <tissue evidence="5">Cell line</tissue>
    </source>
</reference>
<dbReference type="Pfam" id="PF00038">
    <property type="entry name" value="Filament"/>
    <property type="match status" value="1"/>
</dbReference>
<dbReference type="Proteomes" id="UP001266305">
    <property type="component" value="Unassembled WGS sequence"/>
</dbReference>
<evidence type="ECO:0000259" key="4">
    <source>
        <dbReference type="PROSITE" id="PS51842"/>
    </source>
</evidence>
<accession>A0ABQ9VNX7</accession>
<comment type="caution">
    <text evidence="5">The sequence shown here is derived from an EMBL/GenBank/DDBJ whole genome shotgun (WGS) entry which is preliminary data.</text>
</comment>
<evidence type="ECO:0000256" key="2">
    <source>
        <dbReference type="ARBA" id="ARBA00023054"/>
    </source>
</evidence>
<protein>
    <submittedName>
        <fullName evidence="5">Keratin, type I cytoskeletal 15</fullName>
    </submittedName>
</protein>
<dbReference type="InterPro" id="IPR002957">
    <property type="entry name" value="Keratin_I"/>
</dbReference>
<evidence type="ECO:0000313" key="5">
    <source>
        <dbReference type="EMBL" id="KAK2110805.1"/>
    </source>
</evidence>
<dbReference type="Gene3D" id="1.20.5.1160">
    <property type="entry name" value="Vasodilator-stimulated phosphoprotein"/>
    <property type="match status" value="1"/>
</dbReference>
<evidence type="ECO:0000256" key="3">
    <source>
        <dbReference type="SAM" id="Coils"/>
    </source>
</evidence>
<dbReference type="PROSITE" id="PS51842">
    <property type="entry name" value="IF_ROD_2"/>
    <property type="match status" value="1"/>
</dbReference>
<evidence type="ECO:0000256" key="1">
    <source>
        <dbReference type="ARBA" id="ARBA00022754"/>
    </source>
</evidence>
<dbReference type="Gene3D" id="1.20.5.500">
    <property type="entry name" value="Single helix bin"/>
    <property type="match status" value="1"/>
</dbReference>
<keyword evidence="2 3" id="KW-0175">Coiled coil</keyword>
<dbReference type="SMART" id="SM01391">
    <property type="entry name" value="Filament"/>
    <property type="match status" value="1"/>
</dbReference>
<sequence>MDTQDEAGLCPPQRPYRCLLVVTVSEGLALGAEQRAAGKREESSRHQICLLQIMATTIDNSRVILEIDNARLAADDFRLKYENELALRQGVEADINGLRRVLDELTLARTDLEMQIEGLNEELAYLKRNHEEEMKEFSSQLAGQVNVEMDAAPGVDLTRVLAEMREQYEAMAEKNRQDAEAWFFSKTEELNKEMVSNTEMIQTSKTEITDLRRTMQGLEIELQSQLSMVRPPVSPIPASRLVPSRGGSLHSIQRPPPPACPQWVPFQPDVSMYLSLPQKAGLENSLAETECRYATQLQQIQGLIGGLEAQLSELRTGPLSAPGESGVGDLLRNFQVEEASFRVCLSPGPIFMYFC</sequence>
<name>A0ABQ9VNX7_SAGOE</name>
<dbReference type="PANTHER" id="PTHR23239:SF164">
    <property type="entry name" value="KERATIN, TYPE I CYTOSKELETAL 15"/>
    <property type="match status" value="1"/>
</dbReference>
<feature type="coiled-coil region" evidence="3">
    <location>
        <begin position="95"/>
        <end position="221"/>
    </location>
</feature>
<gene>
    <name evidence="5" type="primary">KRT15_1</name>
    <name evidence="5" type="ORF">P7K49_010551</name>
</gene>
<dbReference type="SUPFAM" id="SSF46579">
    <property type="entry name" value="Prefoldin"/>
    <property type="match status" value="1"/>
</dbReference>
<organism evidence="5 6">
    <name type="scientific">Saguinus oedipus</name>
    <name type="common">Cotton-top tamarin</name>
    <name type="synonym">Oedipomidas oedipus</name>
    <dbReference type="NCBI Taxonomy" id="9490"/>
    <lineage>
        <taxon>Eukaryota</taxon>
        <taxon>Metazoa</taxon>
        <taxon>Chordata</taxon>
        <taxon>Craniata</taxon>
        <taxon>Vertebrata</taxon>
        <taxon>Euteleostomi</taxon>
        <taxon>Mammalia</taxon>
        <taxon>Eutheria</taxon>
        <taxon>Euarchontoglires</taxon>
        <taxon>Primates</taxon>
        <taxon>Haplorrhini</taxon>
        <taxon>Platyrrhini</taxon>
        <taxon>Cebidae</taxon>
        <taxon>Callitrichinae</taxon>
        <taxon>Saguinus</taxon>
    </lineage>
</organism>
<dbReference type="PANTHER" id="PTHR23239">
    <property type="entry name" value="INTERMEDIATE FILAMENT"/>
    <property type="match status" value="1"/>
</dbReference>
<keyword evidence="1" id="KW-0403">Intermediate filament</keyword>
<dbReference type="SUPFAM" id="SSF64593">
    <property type="entry name" value="Intermediate filament protein, coiled coil region"/>
    <property type="match status" value="1"/>
</dbReference>
<dbReference type="PRINTS" id="PR01248">
    <property type="entry name" value="TYPE1KERATIN"/>
</dbReference>
<evidence type="ECO:0000313" key="6">
    <source>
        <dbReference type="Proteomes" id="UP001266305"/>
    </source>
</evidence>
<keyword evidence="6" id="KW-1185">Reference proteome</keyword>
<dbReference type="EMBL" id="JASSZA010000005">
    <property type="protein sequence ID" value="KAK2110805.1"/>
    <property type="molecule type" value="Genomic_DNA"/>
</dbReference>
<dbReference type="InterPro" id="IPR039008">
    <property type="entry name" value="IF_rod_dom"/>
</dbReference>